<keyword evidence="3 4" id="KW-0732">Signal</keyword>
<comment type="caution">
    <text evidence="6">The sequence shown here is derived from an EMBL/GenBank/DDBJ whole genome shotgun (WGS) entry which is preliminary data.</text>
</comment>
<gene>
    <name evidence="6" type="ORF">GCM10009851_22740</name>
</gene>
<dbReference type="InterPro" id="IPR030678">
    <property type="entry name" value="Peptide/Ni-bd"/>
</dbReference>
<dbReference type="PIRSF" id="PIRSF002741">
    <property type="entry name" value="MppA"/>
    <property type="match status" value="1"/>
</dbReference>
<feature type="domain" description="Solute-binding protein family 5" evidence="5">
    <location>
        <begin position="86"/>
        <end position="432"/>
    </location>
</feature>
<dbReference type="EMBL" id="BAAAQY010000006">
    <property type="protein sequence ID" value="GAA2237177.1"/>
    <property type="molecule type" value="Genomic_DNA"/>
</dbReference>
<sequence>MKTTTIASRGLALAATAALAAVALTGCSTESSSAGTTPGATEGGTITWAYTSAPVNWDPLVIGGTAGTYLTTPIFASLFTIDENKQIEPGLASGYEYNEAGDAITITLKPDLTFQDGTPVNAEAVKFNIDRVFSQTNSALKASYANVEQAVVVDDLTVRLDLKQPDFQIPYILAEKTGELPSPTAVAADPTAFNAASPVGAGPFIVEELVPSDHITLKKWDGYWDADNIHIDTIRINFGISPDTVISALQSGVANFAVITPDLVEAAEAADLKVLSGTDRLWGSSFFSVNRNQAPFDDPAVVEAIRAAIDPDQFIQQLAFGQGEANNQPFPQGHPDFVESLVGDTVFDPEKAQEILADAGYQPGDISFEVQALNTNGFDKVAEILQSQLSQVGITTTINVVDFTTWSKGYYGKTYPASLFGWVGRDSAVQGLSDQYDSLGVLNLSSPYVSDEFSAALSTARSTPLDSPDYEKNLQAAAEIGYQTGSNISLYTYATPLALAQNISDLPKIDGFIDWTGVTIGGN</sequence>
<evidence type="ECO:0000256" key="1">
    <source>
        <dbReference type="ARBA" id="ARBA00005695"/>
    </source>
</evidence>
<evidence type="ECO:0000313" key="6">
    <source>
        <dbReference type="EMBL" id="GAA2237177.1"/>
    </source>
</evidence>
<evidence type="ECO:0000256" key="4">
    <source>
        <dbReference type="SAM" id="SignalP"/>
    </source>
</evidence>
<reference evidence="7" key="1">
    <citation type="journal article" date="2019" name="Int. J. Syst. Evol. Microbiol.">
        <title>The Global Catalogue of Microorganisms (GCM) 10K type strain sequencing project: providing services to taxonomists for standard genome sequencing and annotation.</title>
        <authorList>
            <consortium name="The Broad Institute Genomics Platform"/>
            <consortium name="The Broad Institute Genome Sequencing Center for Infectious Disease"/>
            <person name="Wu L."/>
            <person name="Ma J."/>
        </authorList>
    </citation>
    <scope>NUCLEOTIDE SEQUENCE [LARGE SCALE GENOMIC DNA]</scope>
    <source>
        <strain evidence="7">JCM 16117</strain>
    </source>
</reference>
<feature type="signal peptide" evidence="4">
    <location>
        <begin position="1"/>
        <end position="20"/>
    </location>
</feature>
<dbReference type="InterPro" id="IPR039424">
    <property type="entry name" value="SBP_5"/>
</dbReference>
<evidence type="ECO:0000259" key="5">
    <source>
        <dbReference type="Pfam" id="PF00496"/>
    </source>
</evidence>
<evidence type="ECO:0000313" key="7">
    <source>
        <dbReference type="Proteomes" id="UP001500929"/>
    </source>
</evidence>
<dbReference type="PANTHER" id="PTHR30290">
    <property type="entry name" value="PERIPLASMIC BINDING COMPONENT OF ABC TRANSPORTER"/>
    <property type="match status" value="1"/>
</dbReference>
<comment type="similarity">
    <text evidence="1">Belongs to the bacterial solute-binding protein 5 family.</text>
</comment>
<dbReference type="Proteomes" id="UP001500929">
    <property type="component" value="Unassembled WGS sequence"/>
</dbReference>
<dbReference type="PANTHER" id="PTHR30290:SF9">
    <property type="entry name" value="OLIGOPEPTIDE-BINDING PROTEIN APPA"/>
    <property type="match status" value="1"/>
</dbReference>
<dbReference type="PROSITE" id="PS51257">
    <property type="entry name" value="PROKAR_LIPOPROTEIN"/>
    <property type="match status" value="1"/>
</dbReference>
<evidence type="ECO:0000256" key="2">
    <source>
        <dbReference type="ARBA" id="ARBA00022448"/>
    </source>
</evidence>
<dbReference type="Pfam" id="PF00496">
    <property type="entry name" value="SBP_bac_5"/>
    <property type="match status" value="1"/>
</dbReference>
<dbReference type="RefSeq" id="WP_259479745.1">
    <property type="nucleotide sequence ID" value="NZ_BAAAQY010000006.1"/>
</dbReference>
<dbReference type="SUPFAM" id="SSF53850">
    <property type="entry name" value="Periplasmic binding protein-like II"/>
    <property type="match status" value="1"/>
</dbReference>
<name>A0ABP5QMF6_9MICO</name>
<protein>
    <submittedName>
        <fullName evidence="6">ABC transporter substrate-binding protein</fullName>
    </submittedName>
</protein>
<keyword evidence="2" id="KW-0813">Transport</keyword>
<keyword evidence="7" id="KW-1185">Reference proteome</keyword>
<dbReference type="InterPro" id="IPR000914">
    <property type="entry name" value="SBP_5_dom"/>
</dbReference>
<dbReference type="Gene3D" id="3.10.105.10">
    <property type="entry name" value="Dipeptide-binding Protein, Domain 3"/>
    <property type="match status" value="1"/>
</dbReference>
<evidence type="ECO:0000256" key="3">
    <source>
        <dbReference type="ARBA" id="ARBA00022729"/>
    </source>
</evidence>
<organism evidence="6 7">
    <name type="scientific">Herbiconiux moechotypicola</name>
    <dbReference type="NCBI Taxonomy" id="637393"/>
    <lineage>
        <taxon>Bacteria</taxon>
        <taxon>Bacillati</taxon>
        <taxon>Actinomycetota</taxon>
        <taxon>Actinomycetes</taxon>
        <taxon>Micrococcales</taxon>
        <taxon>Microbacteriaceae</taxon>
        <taxon>Herbiconiux</taxon>
    </lineage>
</organism>
<accession>A0ABP5QMF6</accession>
<dbReference type="Gene3D" id="3.40.190.10">
    <property type="entry name" value="Periplasmic binding protein-like II"/>
    <property type="match status" value="1"/>
</dbReference>
<feature type="chain" id="PRO_5046065253" evidence="4">
    <location>
        <begin position="21"/>
        <end position="523"/>
    </location>
</feature>
<proteinExistence type="inferred from homology"/>